<reference evidence="5" key="1">
    <citation type="submission" date="2022-08" db="EMBL/GenBank/DDBJ databases">
        <authorList>
            <consortium name="DOE Joint Genome Institute"/>
            <person name="Min B."/>
            <person name="Riley R."/>
            <person name="Sierra-Patev S."/>
            <person name="Naranjo-Ortiz M."/>
            <person name="Looney B."/>
            <person name="Konkel Z."/>
            <person name="Slot J.C."/>
            <person name="Sakamoto Y."/>
            <person name="Steenwyk J.L."/>
            <person name="Rokas A."/>
            <person name="Carro J."/>
            <person name="Camarero S."/>
            <person name="Ferreira P."/>
            <person name="Molpeceres G."/>
            <person name="Ruiz-Duenas F.J."/>
            <person name="Serrano A."/>
            <person name="Henrissat B."/>
            <person name="Drula E."/>
            <person name="Hughes K.W."/>
            <person name="Mata J.L."/>
            <person name="Ishikawa N.K."/>
            <person name="Vargas-Isla R."/>
            <person name="Ushijima S."/>
            <person name="Smith C.A."/>
            <person name="Ahrendt S."/>
            <person name="Andreopoulos W."/>
            <person name="He G."/>
            <person name="Labutti K."/>
            <person name="Lipzen A."/>
            <person name="Ng V."/>
            <person name="Sandor L."/>
            <person name="Barry K."/>
            <person name="Martinez A.T."/>
            <person name="Xiao Y."/>
            <person name="Gibbons J.G."/>
            <person name="Terashima K."/>
            <person name="Hibbett D.S."/>
            <person name="Grigoriev I.V."/>
        </authorList>
    </citation>
    <scope>NUCLEOTIDE SEQUENCE</scope>
    <source>
        <strain evidence="5">TFB10291</strain>
    </source>
</reference>
<dbReference type="Pfam" id="PF01231">
    <property type="entry name" value="IDO"/>
    <property type="match status" value="1"/>
</dbReference>
<keyword evidence="4" id="KW-0349">Heme</keyword>
<dbReference type="Proteomes" id="UP001163798">
    <property type="component" value="Unassembled WGS sequence"/>
</dbReference>
<dbReference type="InterPro" id="IPR037217">
    <property type="entry name" value="Trp/Indoleamine_2_3_dOase-like"/>
</dbReference>
<evidence type="ECO:0000256" key="1">
    <source>
        <dbReference type="ARBA" id="ARBA00007119"/>
    </source>
</evidence>
<sequence>MVFDPSRPIMNPLGFEVFDVSSRTGFMPPRPPLGRLPAPWTVWEELLDDARRERLQPGDKLGLTTAEMAHSERWRAGVRQMPLLDMNDPETSTEHLRRAHLVLTFLMHFYIHTLPPTSSIVIPRPISIPLLQVAKILDLPPVITFSDTVLYNWKLGENFSDSDSLKSLNLSDIQCHTLFTNTRDEIAFYLCSARIELHGVQALNIMRSSMDEIFVGDSLAITRLTTYLTSLATVIDELKLLLLEVRKECDPEIYYNAVRPWFRGEDSDTYLVPGSGKKRRWIFEGAGDYTDLNMLPPDRELSGASAGQSSLIHALDVFLGVNHEQPNAPSFMKRMQRYMPRQHRRFLDHLGKNPRSLREFVLSASSRDSNDDRGLALKDAYNKAVMSLKEFRDSHMIIAALYIIGPARRAAEAAAASLAKVAAVQVEARAELKSLVNVQTGPGGTMPDPLNGITGTGGTDLVQFLKGVRNRTVRNLLPDEEYVQSC</sequence>
<dbReference type="PANTHER" id="PTHR28657:SF5">
    <property type="entry name" value="INDOLEAMINE 2,3-DIOXYGENASE"/>
    <property type="match status" value="1"/>
</dbReference>
<dbReference type="InterPro" id="IPR000898">
    <property type="entry name" value="Indolamine_dOase"/>
</dbReference>
<organism evidence="5 6">
    <name type="scientific">Lentinula aff. detonsa</name>
    <dbReference type="NCBI Taxonomy" id="2804958"/>
    <lineage>
        <taxon>Eukaryota</taxon>
        <taxon>Fungi</taxon>
        <taxon>Dikarya</taxon>
        <taxon>Basidiomycota</taxon>
        <taxon>Agaricomycotina</taxon>
        <taxon>Agaricomycetes</taxon>
        <taxon>Agaricomycetidae</taxon>
        <taxon>Agaricales</taxon>
        <taxon>Marasmiineae</taxon>
        <taxon>Omphalotaceae</taxon>
        <taxon>Lentinula</taxon>
    </lineage>
</organism>
<dbReference type="GO" id="GO:0020037">
    <property type="term" value="F:heme binding"/>
    <property type="evidence" value="ECO:0007669"/>
    <property type="project" value="InterPro"/>
</dbReference>
<evidence type="ECO:0000313" key="5">
    <source>
        <dbReference type="EMBL" id="KAJ3782530.1"/>
    </source>
</evidence>
<dbReference type="SUPFAM" id="SSF140959">
    <property type="entry name" value="Indolic compounds 2,3-dioxygenase-like"/>
    <property type="match status" value="1"/>
</dbReference>
<protein>
    <submittedName>
        <fullName evidence="5">Indoleamine 2,3-dioxygenase</fullName>
    </submittedName>
</protein>
<feature type="binding site" description="proximal binding residue" evidence="4">
    <location>
        <position position="395"/>
    </location>
    <ligand>
        <name>heme b</name>
        <dbReference type="ChEBI" id="CHEBI:60344"/>
    </ligand>
    <ligandPart>
        <name>Fe</name>
        <dbReference type="ChEBI" id="CHEBI:18248"/>
    </ligandPart>
</feature>
<dbReference type="GO" id="GO:0005737">
    <property type="term" value="C:cytoplasm"/>
    <property type="evidence" value="ECO:0007669"/>
    <property type="project" value="TreeGrafter"/>
</dbReference>
<keyword evidence="2 4" id="KW-0479">Metal-binding</keyword>
<evidence type="ECO:0000313" key="6">
    <source>
        <dbReference type="Proteomes" id="UP001163798"/>
    </source>
</evidence>
<dbReference type="EMBL" id="MU793470">
    <property type="protein sequence ID" value="KAJ3782530.1"/>
    <property type="molecule type" value="Genomic_DNA"/>
</dbReference>
<comment type="similarity">
    <text evidence="1">Belongs to the indoleamine 2,3-dioxygenase family.</text>
</comment>
<gene>
    <name evidence="5" type="ORF">GGU10DRAFT_297752</name>
</gene>
<dbReference type="GO" id="GO:0034354">
    <property type="term" value="P:'de novo' NAD+ biosynthetic process from L-tryptophan"/>
    <property type="evidence" value="ECO:0007669"/>
    <property type="project" value="TreeGrafter"/>
</dbReference>
<keyword evidence="3 4" id="KW-0408">Iron</keyword>
<dbReference type="AlphaFoldDB" id="A0AA38L3Z2"/>
<accession>A0AA38L3Z2</accession>
<dbReference type="PANTHER" id="PTHR28657">
    <property type="entry name" value="INDOLEAMINE 2,3-DIOXYGENASE"/>
    <property type="match status" value="1"/>
</dbReference>
<dbReference type="Gene3D" id="1.20.58.480">
    <property type="match status" value="1"/>
</dbReference>
<proteinExistence type="inferred from homology"/>
<evidence type="ECO:0000256" key="3">
    <source>
        <dbReference type="ARBA" id="ARBA00023004"/>
    </source>
</evidence>
<comment type="caution">
    <text evidence="5">The sequence shown here is derived from an EMBL/GenBank/DDBJ whole genome shotgun (WGS) entry which is preliminary data.</text>
</comment>
<dbReference type="GO" id="GO:0019441">
    <property type="term" value="P:L-tryptophan catabolic process to kynurenine"/>
    <property type="evidence" value="ECO:0007669"/>
    <property type="project" value="InterPro"/>
</dbReference>
<dbReference type="GO" id="GO:0046872">
    <property type="term" value="F:metal ion binding"/>
    <property type="evidence" value="ECO:0007669"/>
    <property type="project" value="UniProtKB-KW"/>
</dbReference>
<keyword evidence="6" id="KW-1185">Reference proteome</keyword>
<evidence type="ECO:0000256" key="4">
    <source>
        <dbReference type="PIRSR" id="PIRSR600898-1"/>
    </source>
</evidence>
<evidence type="ECO:0000256" key="2">
    <source>
        <dbReference type="ARBA" id="ARBA00022723"/>
    </source>
</evidence>
<name>A0AA38L3Z2_9AGAR</name>
<dbReference type="GO" id="GO:0033754">
    <property type="term" value="F:indoleamine 2,3-dioxygenase activity"/>
    <property type="evidence" value="ECO:0007669"/>
    <property type="project" value="TreeGrafter"/>
</dbReference>